<proteinExistence type="predicted"/>
<feature type="region of interest" description="Disordered" evidence="1">
    <location>
        <begin position="234"/>
        <end position="260"/>
    </location>
</feature>
<feature type="compositionally biased region" description="Gly residues" evidence="1">
    <location>
        <begin position="136"/>
        <end position="152"/>
    </location>
</feature>
<evidence type="ECO:0000313" key="3">
    <source>
        <dbReference type="EMBL" id="GMI19051.1"/>
    </source>
</evidence>
<reference evidence="3 4" key="1">
    <citation type="journal article" date="2023" name="Commun. Biol.">
        <title>Genome analysis of Parmales, the sister group of diatoms, reveals the evolutionary specialization of diatoms from phago-mixotrophs to photoautotrophs.</title>
        <authorList>
            <person name="Ban H."/>
            <person name="Sato S."/>
            <person name="Yoshikawa S."/>
            <person name="Yamada K."/>
            <person name="Nakamura Y."/>
            <person name="Ichinomiya M."/>
            <person name="Sato N."/>
            <person name="Blanc-Mathieu R."/>
            <person name="Endo H."/>
            <person name="Kuwata A."/>
            <person name="Ogata H."/>
        </authorList>
    </citation>
    <scope>NUCLEOTIDE SEQUENCE [LARGE SCALE GENOMIC DNA]</scope>
</reference>
<keyword evidence="4" id="KW-1185">Reference proteome</keyword>
<keyword evidence="2" id="KW-0472">Membrane</keyword>
<gene>
    <name evidence="3" type="ORF">TeGR_g3099</name>
</gene>
<feature type="compositionally biased region" description="Low complexity" evidence="1">
    <location>
        <begin position="157"/>
        <end position="172"/>
    </location>
</feature>
<evidence type="ECO:0000256" key="1">
    <source>
        <dbReference type="SAM" id="MobiDB-lite"/>
    </source>
</evidence>
<keyword evidence="2" id="KW-1133">Transmembrane helix</keyword>
<accession>A0ABQ6M3W8</accession>
<feature type="region of interest" description="Disordered" evidence="1">
    <location>
        <begin position="121"/>
        <end position="211"/>
    </location>
</feature>
<name>A0ABQ6M3W8_9STRA</name>
<dbReference type="Proteomes" id="UP001165060">
    <property type="component" value="Unassembled WGS sequence"/>
</dbReference>
<sequence>GGQGGGQEFEGAEGGKPATPPTEGEEGAEARDVVGSIGKEASKPPSGHGGSFVAGRARASSGVEQGITRIASVLTPVGKAFFSAADDGREAEIESKLREEHARGPKMVRNKWGALKANMKEVVTAEKSRDDLTEILGGGQRGSPGGGGGGGDDASSRPDAASSALAARPRSSFSDSRFAKGKGGGAGGKGAAQGKRGSAASAAQQARMNHARKMAMNRASSLRTRVPTAQDQANVSRQGSVKMRTPQQRMYHKGGSVPDSDLSASQLRARYGVAGNKTDFSTAGKGDNSDQVMLAVGAFAVVLVIYFVGSFFLG</sequence>
<feature type="compositionally biased region" description="Gly residues" evidence="1">
    <location>
        <begin position="181"/>
        <end position="191"/>
    </location>
</feature>
<feature type="non-terminal residue" evidence="3">
    <location>
        <position position="1"/>
    </location>
</feature>
<feature type="compositionally biased region" description="Basic and acidic residues" evidence="1">
    <location>
        <begin position="123"/>
        <end position="132"/>
    </location>
</feature>
<evidence type="ECO:0000256" key="2">
    <source>
        <dbReference type="SAM" id="Phobius"/>
    </source>
</evidence>
<protein>
    <submittedName>
        <fullName evidence="3">Uncharacterized protein</fullName>
    </submittedName>
</protein>
<feature type="region of interest" description="Disordered" evidence="1">
    <location>
        <begin position="1"/>
        <end position="57"/>
    </location>
</feature>
<evidence type="ECO:0000313" key="4">
    <source>
        <dbReference type="Proteomes" id="UP001165060"/>
    </source>
</evidence>
<organism evidence="3 4">
    <name type="scientific">Tetraparma gracilis</name>
    <dbReference type="NCBI Taxonomy" id="2962635"/>
    <lineage>
        <taxon>Eukaryota</taxon>
        <taxon>Sar</taxon>
        <taxon>Stramenopiles</taxon>
        <taxon>Ochrophyta</taxon>
        <taxon>Bolidophyceae</taxon>
        <taxon>Parmales</taxon>
        <taxon>Triparmaceae</taxon>
        <taxon>Tetraparma</taxon>
    </lineage>
</organism>
<feature type="compositionally biased region" description="Gly residues" evidence="1">
    <location>
        <begin position="1"/>
        <end position="14"/>
    </location>
</feature>
<feature type="compositionally biased region" description="Low complexity" evidence="1">
    <location>
        <begin position="192"/>
        <end position="207"/>
    </location>
</feature>
<keyword evidence="2" id="KW-0812">Transmembrane</keyword>
<comment type="caution">
    <text evidence="3">The sequence shown here is derived from an EMBL/GenBank/DDBJ whole genome shotgun (WGS) entry which is preliminary data.</text>
</comment>
<dbReference type="EMBL" id="BRYB01004967">
    <property type="protein sequence ID" value="GMI19051.1"/>
    <property type="molecule type" value="Genomic_DNA"/>
</dbReference>
<feature type="transmembrane region" description="Helical" evidence="2">
    <location>
        <begin position="292"/>
        <end position="313"/>
    </location>
</feature>